<keyword evidence="1" id="KW-0472">Membrane</keyword>
<accession>A0ABX2PW88</accession>
<evidence type="ECO:0008006" key="4">
    <source>
        <dbReference type="Google" id="ProtNLM"/>
    </source>
</evidence>
<dbReference type="RefSeq" id="WP_176866337.1">
    <property type="nucleotide sequence ID" value="NZ_JABXWT010000010.1"/>
</dbReference>
<organism evidence="2 3">
    <name type="scientific">Ruegeria haliotis</name>
    <dbReference type="NCBI Taxonomy" id="2747601"/>
    <lineage>
        <taxon>Bacteria</taxon>
        <taxon>Pseudomonadati</taxon>
        <taxon>Pseudomonadota</taxon>
        <taxon>Alphaproteobacteria</taxon>
        <taxon>Rhodobacterales</taxon>
        <taxon>Roseobacteraceae</taxon>
        <taxon>Ruegeria</taxon>
    </lineage>
</organism>
<keyword evidence="3" id="KW-1185">Reference proteome</keyword>
<sequence length="228" mass="25596">MKLSGIGDAVRSRAGYLLAVVGVIAVVAVCAPLILDADEADLRYDRHSIPAHRLDSPKPGDAYAFDHSTGDFFPIKLCKLHMADTYPVARVQFAGINDWGKGFNDAISQVGQFVGEKILVNMNLDDANVVWEYNKIYRSAELNSKLERECLDRVIERVRMPDQSVYIVDMVYFPPNDPDRPDLVQLSRSSIIPKDCGAQCLNPTPKHKVLKIGWLTRVKADWELVRIE</sequence>
<evidence type="ECO:0000313" key="3">
    <source>
        <dbReference type="Proteomes" id="UP000630805"/>
    </source>
</evidence>
<protein>
    <recommendedName>
        <fullName evidence="4">Secreted protein</fullName>
    </recommendedName>
</protein>
<evidence type="ECO:0000256" key="1">
    <source>
        <dbReference type="SAM" id="Phobius"/>
    </source>
</evidence>
<feature type="transmembrane region" description="Helical" evidence="1">
    <location>
        <begin position="14"/>
        <end position="35"/>
    </location>
</feature>
<keyword evidence="1" id="KW-0812">Transmembrane</keyword>
<proteinExistence type="predicted"/>
<name>A0ABX2PW88_9RHOB</name>
<dbReference type="Proteomes" id="UP000630805">
    <property type="component" value="Unassembled WGS sequence"/>
</dbReference>
<comment type="caution">
    <text evidence="2">The sequence shown here is derived from an EMBL/GenBank/DDBJ whole genome shotgun (WGS) entry which is preliminary data.</text>
</comment>
<gene>
    <name evidence="2" type="ORF">HW561_15960</name>
</gene>
<reference evidence="2 3" key="1">
    <citation type="submission" date="2020-06" db="EMBL/GenBank/DDBJ databases">
        <authorList>
            <person name="Cao W.R."/>
        </authorList>
    </citation>
    <scope>NUCLEOTIDE SEQUENCE [LARGE SCALE GENOMIC DNA]</scope>
    <source>
        <strain evidence="2 3">B1Z28</strain>
    </source>
</reference>
<evidence type="ECO:0000313" key="2">
    <source>
        <dbReference type="EMBL" id="NVO57289.1"/>
    </source>
</evidence>
<keyword evidence="1" id="KW-1133">Transmembrane helix</keyword>
<dbReference type="EMBL" id="JABXWT010000010">
    <property type="protein sequence ID" value="NVO57289.1"/>
    <property type="molecule type" value="Genomic_DNA"/>
</dbReference>